<keyword evidence="4" id="KW-1185">Reference proteome</keyword>
<keyword evidence="1" id="KW-0732">Signal</keyword>
<organism evidence="3 4">
    <name type="scientific">Pseudoxanthomonas wuyuanensis</name>
    <dbReference type="NCBI Taxonomy" id="1073196"/>
    <lineage>
        <taxon>Bacteria</taxon>
        <taxon>Pseudomonadati</taxon>
        <taxon>Pseudomonadota</taxon>
        <taxon>Gammaproteobacteria</taxon>
        <taxon>Lysobacterales</taxon>
        <taxon>Lysobacteraceae</taxon>
        <taxon>Pseudoxanthomonas</taxon>
    </lineage>
</organism>
<reference evidence="3 4" key="1">
    <citation type="submission" date="2017-09" db="EMBL/GenBank/DDBJ databases">
        <authorList>
            <person name="Ehlers B."/>
            <person name="Leendertz F.H."/>
        </authorList>
    </citation>
    <scope>NUCLEOTIDE SEQUENCE [LARGE SCALE GENOMIC DNA]</scope>
    <source>
        <strain evidence="3 4">CGMCC 1.10978</strain>
    </source>
</reference>
<evidence type="ECO:0000259" key="2">
    <source>
        <dbReference type="Pfam" id="PF13229"/>
    </source>
</evidence>
<dbReference type="Pfam" id="PF13229">
    <property type="entry name" value="Beta_helix"/>
    <property type="match status" value="1"/>
</dbReference>
<dbReference type="InterPro" id="IPR012334">
    <property type="entry name" value="Pectin_lyas_fold"/>
</dbReference>
<dbReference type="SMART" id="SM00710">
    <property type="entry name" value="PbH1"/>
    <property type="match status" value="8"/>
</dbReference>
<dbReference type="Gene3D" id="2.160.20.10">
    <property type="entry name" value="Single-stranded right-handed beta-helix, Pectin lyase-like"/>
    <property type="match status" value="1"/>
</dbReference>
<evidence type="ECO:0000313" key="3">
    <source>
        <dbReference type="EMBL" id="SOD56996.1"/>
    </source>
</evidence>
<name>A0A286DEA4_9GAMM</name>
<feature type="chain" id="PRO_5013329895" evidence="1">
    <location>
        <begin position="23"/>
        <end position="338"/>
    </location>
</feature>
<dbReference type="NCBIfam" id="TIGR03804">
    <property type="entry name" value="para_beta_helix"/>
    <property type="match status" value="2"/>
</dbReference>
<protein>
    <submittedName>
        <fullName evidence="3">Parallel beta-helix repeat (Two copies)</fullName>
    </submittedName>
</protein>
<dbReference type="OrthoDB" id="339817at2"/>
<evidence type="ECO:0000256" key="1">
    <source>
        <dbReference type="SAM" id="SignalP"/>
    </source>
</evidence>
<dbReference type="Proteomes" id="UP000219374">
    <property type="component" value="Unassembled WGS sequence"/>
</dbReference>
<feature type="signal peptide" evidence="1">
    <location>
        <begin position="1"/>
        <end position="22"/>
    </location>
</feature>
<dbReference type="InterPro" id="IPR022441">
    <property type="entry name" value="Para_beta_helix_rpt-2"/>
</dbReference>
<dbReference type="InterPro" id="IPR011050">
    <property type="entry name" value="Pectin_lyase_fold/virulence"/>
</dbReference>
<dbReference type="EMBL" id="OCND01000011">
    <property type="protein sequence ID" value="SOD56996.1"/>
    <property type="molecule type" value="Genomic_DNA"/>
</dbReference>
<sequence>MKILTTLVLALLLMAWQPAARAQACGDTIATSITLTADLHCTTGWTALYVPVGYITIHLNGHTLSGDPALQGIHIADAAKVRIVGPGRITGFWTGVNATRADELAVDGVSFEDIGSGVTISDTMAATVKNNDFRQVQGWGVYIIAVPGSRTTLGAHAILDNQMLDIGGGISICGHPHSDNLIKGNKLQGVRDYGIHLYDASNNNQVQQNELRKVELAGIVLRGSSKNKISGNLIDYGYAGMSLIPQFTGSCMTGGYSPVVAFNLIEGNSIFQQSVGISLGLGISKDPQVVKNRIYLNKLYYDATGLYFREDAHDNDATGNAYFGTPTPVVDTGSGNTY</sequence>
<proteinExistence type="predicted"/>
<dbReference type="AlphaFoldDB" id="A0A286DEA4"/>
<accession>A0A286DEA4</accession>
<gene>
    <name evidence="3" type="ORF">SAMN06296416_111113</name>
</gene>
<feature type="domain" description="Right handed beta helix" evidence="2">
    <location>
        <begin position="178"/>
        <end position="322"/>
    </location>
</feature>
<dbReference type="SUPFAM" id="SSF51126">
    <property type="entry name" value="Pectin lyase-like"/>
    <property type="match status" value="1"/>
</dbReference>
<dbReference type="InterPro" id="IPR006626">
    <property type="entry name" value="PbH1"/>
</dbReference>
<dbReference type="InterPro" id="IPR039448">
    <property type="entry name" value="Beta_helix"/>
</dbReference>
<dbReference type="RefSeq" id="WP_097123380.1">
    <property type="nucleotide sequence ID" value="NZ_OCND01000011.1"/>
</dbReference>
<evidence type="ECO:0000313" key="4">
    <source>
        <dbReference type="Proteomes" id="UP000219374"/>
    </source>
</evidence>